<dbReference type="Proteomes" id="UP000318693">
    <property type="component" value="Unassembled WGS sequence"/>
</dbReference>
<gene>
    <name evidence="3" type="ORF">FJ693_02920</name>
</gene>
<accession>A0A552WVT4</accession>
<evidence type="ECO:0000256" key="1">
    <source>
        <dbReference type="SAM" id="MobiDB-lite"/>
    </source>
</evidence>
<dbReference type="RefSeq" id="WP_143417041.1">
    <property type="nucleotide sequence ID" value="NZ_VJXR01000005.1"/>
</dbReference>
<dbReference type="EMBL" id="VJXR01000005">
    <property type="protein sequence ID" value="TRW46951.1"/>
    <property type="molecule type" value="Genomic_DNA"/>
</dbReference>
<name>A0A552WVT4_9MICO</name>
<keyword evidence="4" id="KW-1185">Reference proteome</keyword>
<reference evidence="3 4" key="1">
    <citation type="submission" date="2019-07" db="EMBL/GenBank/DDBJ databases">
        <title>Georgenia wutianyii sp. nov. and Georgenia *** sp. nov. isolated from plateau pika (Ochotona curzoniae) in the Qinghai-Tibet plateau of China.</title>
        <authorList>
            <person name="Tian Z."/>
        </authorList>
    </citation>
    <scope>NUCLEOTIDE SEQUENCE [LARGE SCALE GENOMIC DNA]</scope>
    <source>
        <strain evidence="3 4">Z446</strain>
    </source>
</reference>
<dbReference type="InterPro" id="IPR057893">
    <property type="entry name" value="LRV_2"/>
</dbReference>
<feature type="compositionally biased region" description="Pro residues" evidence="1">
    <location>
        <begin position="93"/>
        <end position="103"/>
    </location>
</feature>
<protein>
    <recommendedName>
        <fullName evidence="2">Leucine rich repeat variant domain-containing protein</fullName>
    </recommendedName>
</protein>
<evidence type="ECO:0000313" key="3">
    <source>
        <dbReference type="EMBL" id="TRW46951.1"/>
    </source>
</evidence>
<sequence>MPGEDLERLAADRTTPLTTLQQLARDHPRVRPAIAANPSTYPALLEWLALLGVPEVDAALATRVARDRASHPADADAAAAAPEATSVLAAHPAPAPGLPPSYPPRRATASRAPEDAPALADRAEPPTVALPAAGGPASQRAAREDVDAAPSASTRLPRWLLPAGIAVVAFVLLAWAFGPPTGASSTAPPNAPSGTAAAPADPAAGAALAALPGTTSCGDVTADAQVFADFGTVASTADAWQDPASADVVMTALVGLQEACDPAYALAVSNALIDGDATPAAVRATLTTAGDWLAPLRPAPADAQQRNAFVSPTGNIACGLGEDTATCTITERAFADPQTCGPGPVTLVVGAGGDAGPDCAAPGAAGGDGLAYEQSVTAGYFACLSKLDGVTCWSTLTGHGFTVARAGFSTF</sequence>
<evidence type="ECO:0000259" key="2">
    <source>
        <dbReference type="Pfam" id="PF25591"/>
    </source>
</evidence>
<dbReference type="Pfam" id="PF25591">
    <property type="entry name" value="LRV_2"/>
    <property type="match status" value="1"/>
</dbReference>
<organism evidence="3 4">
    <name type="scientific">Georgenia yuyongxinii</name>
    <dbReference type="NCBI Taxonomy" id="2589797"/>
    <lineage>
        <taxon>Bacteria</taxon>
        <taxon>Bacillati</taxon>
        <taxon>Actinomycetota</taxon>
        <taxon>Actinomycetes</taxon>
        <taxon>Micrococcales</taxon>
        <taxon>Bogoriellaceae</taxon>
        <taxon>Georgenia</taxon>
    </lineage>
</organism>
<evidence type="ECO:0000313" key="4">
    <source>
        <dbReference type="Proteomes" id="UP000318693"/>
    </source>
</evidence>
<feature type="domain" description="Leucine rich repeat variant" evidence="2">
    <location>
        <begin position="5"/>
        <end position="63"/>
    </location>
</feature>
<feature type="region of interest" description="Disordered" evidence="1">
    <location>
        <begin position="90"/>
        <end position="153"/>
    </location>
</feature>
<comment type="caution">
    <text evidence="3">The sequence shown here is derived from an EMBL/GenBank/DDBJ whole genome shotgun (WGS) entry which is preliminary data.</text>
</comment>
<dbReference type="AlphaFoldDB" id="A0A552WVT4"/>
<proteinExistence type="predicted"/>